<organism evidence="4 5">
    <name type="scientific">Stieleria maiorica</name>
    <dbReference type="NCBI Taxonomy" id="2795974"/>
    <lineage>
        <taxon>Bacteria</taxon>
        <taxon>Pseudomonadati</taxon>
        <taxon>Planctomycetota</taxon>
        <taxon>Planctomycetia</taxon>
        <taxon>Pirellulales</taxon>
        <taxon>Pirellulaceae</taxon>
        <taxon>Stieleria</taxon>
    </lineage>
</organism>
<keyword evidence="4" id="KW-0808">Transferase</keyword>
<dbReference type="EMBL" id="CP036264">
    <property type="protein sequence ID" value="QEG01067.1"/>
    <property type="molecule type" value="Genomic_DNA"/>
</dbReference>
<dbReference type="Pfam" id="PF16861">
    <property type="entry name" value="Carbam_trans_C"/>
    <property type="match status" value="1"/>
</dbReference>
<dbReference type="InterPro" id="IPR043129">
    <property type="entry name" value="ATPase_NBD"/>
</dbReference>
<dbReference type="InterPro" id="IPR038152">
    <property type="entry name" value="Carbam_trans_C_sf"/>
</dbReference>
<dbReference type="KEGG" id="smam:Mal15_51430"/>
<dbReference type="PANTHER" id="PTHR34847:SF1">
    <property type="entry name" value="NODULATION PROTEIN U"/>
    <property type="match status" value="1"/>
</dbReference>
<dbReference type="InterPro" id="IPR031730">
    <property type="entry name" value="Carbam_trans_C"/>
</dbReference>
<feature type="domain" description="Carbamoyltransferase" evidence="2">
    <location>
        <begin position="4"/>
        <end position="342"/>
    </location>
</feature>
<dbReference type="SUPFAM" id="SSF53067">
    <property type="entry name" value="Actin-like ATPase domain"/>
    <property type="match status" value="1"/>
</dbReference>
<dbReference type="RefSeq" id="WP_147870194.1">
    <property type="nucleotide sequence ID" value="NZ_CP036264.1"/>
</dbReference>
<gene>
    <name evidence="4" type="primary">novN_2</name>
    <name evidence="4" type="ORF">Mal15_51430</name>
</gene>
<reference evidence="4 5" key="1">
    <citation type="submission" date="2019-02" db="EMBL/GenBank/DDBJ databases">
        <title>Planctomycetal bacteria perform biofilm scaping via a novel small molecule.</title>
        <authorList>
            <person name="Jeske O."/>
            <person name="Boedeker C."/>
            <person name="Wiegand S."/>
            <person name="Breitling P."/>
            <person name="Kallscheuer N."/>
            <person name="Jogler M."/>
            <person name="Rohde M."/>
            <person name="Petersen J."/>
            <person name="Medema M.H."/>
            <person name="Surup F."/>
            <person name="Jogler C."/>
        </authorList>
    </citation>
    <scope>NUCLEOTIDE SEQUENCE [LARGE SCALE GENOMIC DNA]</scope>
    <source>
        <strain evidence="4 5">Mal15</strain>
    </source>
</reference>
<evidence type="ECO:0000259" key="2">
    <source>
        <dbReference type="Pfam" id="PF02543"/>
    </source>
</evidence>
<dbReference type="InterPro" id="IPR003696">
    <property type="entry name" value="Carbtransf_dom"/>
</dbReference>
<dbReference type="AlphaFoldDB" id="A0A5B9MMC7"/>
<dbReference type="PANTHER" id="PTHR34847">
    <property type="entry name" value="NODULATION PROTEIN U"/>
    <property type="match status" value="1"/>
</dbReference>
<dbReference type="EC" id="2.1.3.12" evidence="4"/>
<evidence type="ECO:0000313" key="4">
    <source>
        <dbReference type="EMBL" id="QEG01067.1"/>
    </source>
</evidence>
<evidence type="ECO:0000259" key="3">
    <source>
        <dbReference type="Pfam" id="PF16861"/>
    </source>
</evidence>
<accession>A0A5B9MMC7</accession>
<dbReference type="GO" id="GO:0016740">
    <property type="term" value="F:transferase activity"/>
    <property type="evidence" value="ECO:0007669"/>
    <property type="project" value="UniProtKB-KW"/>
</dbReference>
<dbReference type="CDD" id="cd24098">
    <property type="entry name" value="ASKHA_NBD_TobZ_N"/>
    <property type="match status" value="1"/>
</dbReference>
<evidence type="ECO:0000313" key="5">
    <source>
        <dbReference type="Proteomes" id="UP000321353"/>
    </source>
</evidence>
<dbReference type="Gene3D" id="3.90.870.20">
    <property type="entry name" value="Carbamoyltransferase, C-terminal domain"/>
    <property type="match status" value="1"/>
</dbReference>
<keyword evidence="5" id="KW-1185">Reference proteome</keyword>
<feature type="domain" description="Carbamoyltransferase C-terminal" evidence="3">
    <location>
        <begin position="401"/>
        <end position="590"/>
    </location>
</feature>
<dbReference type="Pfam" id="PF02543">
    <property type="entry name" value="Carbam_trans_N"/>
    <property type="match status" value="1"/>
</dbReference>
<dbReference type="Gene3D" id="3.30.420.40">
    <property type="match status" value="2"/>
</dbReference>
<comment type="similarity">
    <text evidence="1">Belongs to the NodU/CmcH family.</text>
</comment>
<proteinExistence type="inferred from homology"/>
<name>A0A5B9MMC7_9BACT</name>
<dbReference type="Proteomes" id="UP000321353">
    <property type="component" value="Chromosome"/>
</dbReference>
<protein>
    <submittedName>
        <fullName evidence="4">Decarbamoylnovobiocin carbamoyltransferase</fullName>
        <ecNumber evidence="4">2.1.3.12</ecNumber>
    </submittedName>
</protein>
<dbReference type="InterPro" id="IPR051338">
    <property type="entry name" value="NodU/CmcH_Carbamoyltrnsfr"/>
</dbReference>
<sequence>MTAILGISAFYHDSAATLVVDGELVAAAQEERFTREKHDHRFPKKAIDYCLDEAGLTPEQIDYVGFYDKPLIKFERLLRTFLAFTPAGYRSFRQAIPLWLTQKLHLTRELSRGLQGRYAGRYVYTDHHESHAASAFFPSPFEEAAILTLDGVGEWSTTCFGIGRGNRIQLTDEIRFPHSLGLLYSAFTYYTGFRVNSGEYKLMGLAPYGDPVYKEAILKNLLDLKEDGSFRMDMSYFNYCQGLTMTSKKFHDLFGGGPRRQETEIGRREMDLAASVQAVTEEIMLRISRHVHKKTGMKKLVLAGGVALNCVGNGRILREGPFDHMWVQPAAGDAGGALGVALFIWHQLLEQPRHPRVGDSQKGSLLGPQFSDEQIGDTLSALSAVYTKYRTDDELCDVVTDLIGKEKVVGWFQGRMEFGPRALGARSILGDARSPRMQSVMNQKIKFRESFRPFAPVVLREHVDEYFQMRRGEDSPYMLLVAPVQTSIRTPVASEDATARGVEKLRICRSSIPAVTHVDYSARVQTVDRHRNPLLHHLLSRFYEKTGCPVLINTSFNVRSEPIVCTPEDAYRCFVMTDMDVLVLGRYVLIKEEQDKQAGEADRAAHLAQFQLD</sequence>
<evidence type="ECO:0000256" key="1">
    <source>
        <dbReference type="ARBA" id="ARBA00006129"/>
    </source>
</evidence>